<evidence type="ECO:0000256" key="4">
    <source>
        <dbReference type="PROSITE-ProRule" id="PRU00335"/>
    </source>
</evidence>
<evidence type="ECO:0000259" key="5">
    <source>
        <dbReference type="PROSITE" id="PS50977"/>
    </source>
</evidence>
<dbReference type="SUPFAM" id="SSF48498">
    <property type="entry name" value="Tetracyclin repressor-like, C-terminal domain"/>
    <property type="match status" value="1"/>
</dbReference>
<keyword evidence="2 4" id="KW-0238">DNA-binding</keyword>
<gene>
    <name evidence="6" type="ORF">OUY24_29845</name>
</gene>
<dbReference type="SUPFAM" id="SSF46689">
    <property type="entry name" value="Homeodomain-like"/>
    <property type="match status" value="1"/>
</dbReference>
<dbReference type="RefSeq" id="WP_271278686.1">
    <property type="nucleotide sequence ID" value="NZ_BAABFD010000007.1"/>
</dbReference>
<dbReference type="InterPro" id="IPR036271">
    <property type="entry name" value="Tet_transcr_reg_TetR-rel_C_sf"/>
</dbReference>
<proteinExistence type="predicted"/>
<reference evidence="6 7" key="1">
    <citation type="submission" date="2022-11" db="EMBL/GenBank/DDBJ databases">
        <title>Nonomuraea corallina sp. nov., a new species of the genus Nonomuraea isolated from sea side sediment in Thai sea.</title>
        <authorList>
            <person name="Ngamcharungchit C."/>
            <person name="Matsumoto A."/>
            <person name="Suriyachadkun C."/>
            <person name="Panbangred W."/>
            <person name="Inahashi Y."/>
            <person name="Intra B."/>
        </authorList>
    </citation>
    <scope>NUCLEOTIDE SEQUENCE [LARGE SCALE GENOMIC DNA]</scope>
    <source>
        <strain evidence="6 7">DSM 43553</strain>
    </source>
</reference>
<accession>A0ABT4T5Q3</accession>
<keyword evidence="1" id="KW-0805">Transcription regulation</keyword>
<dbReference type="Gene3D" id="1.10.357.10">
    <property type="entry name" value="Tetracycline Repressor, domain 2"/>
    <property type="match status" value="1"/>
</dbReference>
<sequence length="182" mass="19291">MAHVRKANRGPSAAAENRAALVTAARELFATAGFGAPLSAVARRAGVGQGSLYRHFPDRASLALAVFDGNVTELESLAAERTTTLDDLFARIIEQTVASVAFLDLVTSADERMAAVRTRVARLLAGKLDQARREGTVRPDVTADDLLLVIAMLAGVLSSASAEARPAAAERSWALLRRSIRP</sequence>
<comment type="caution">
    <text evidence="6">The sequence shown here is derived from an EMBL/GenBank/DDBJ whole genome shotgun (WGS) entry which is preliminary data.</text>
</comment>
<dbReference type="PRINTS" id="PR00455">
    <property type="entry name" value="HTHTETR"/>
</dbReference>
<dbReference type="InterPro" id="IPR049445">
    <property type="entry name" value="TetR_SbtR-like_C"/>
</dbReference>
<dbReference type="PANTHER" id="PTHR30055">
    <property type="entry name" value="HTH-TYPE TRANSCRIPTIONAL REGULATOR RUTR"/>
    <property type="match status" value="1"/>
</dbReference>
<dbReference type="Pfam" id="PF00440">
    <property type="entry name" value="TetR_N"/>
    <property type="match status" value="1"/>
</dbReference>
<name>A0ABT4T5Q3_9ACTN</name>
<dbReference type="PANTHER" id="PTHR30055:SF234">
    <property type="entry name" value="HTH-TYPE TRANSCRIPTIONAL REGULATOR BETI"/>
    <property type="match status" value="1"/>
</dbReference>
<organism evidence="6 7">
    <name type="scientific">Nonomuraea ferruginea</name>
    <dbReference type="NCBI Taxonomy" id="46174"/>
    <lineage>
        <taxon>Bacteria</taxon>
        <taxon>Bacillati</taxon>
        <taxon>Actinomycetota</taxon>
        <taxon>Actinomycetes</taxon>
        <taxon>Streptosporangiales</taxon>
        <taxon>Streptosporangiaceae</taxon>
        <taxon>Nonomuraea</taxon>
    </lineage>
</organism>
<keyword evidence="7" id="KW-1185">Reference proteome</keyword>
<dbReference type="EMBL" id="JAPNUD010000112">
    <property type="protein sequence ID" value="MDA0644848.1"/>
    <property type="molecule type" value="Genomic_DNA"/>
</dbReference>
<dbReference type="InterPro" id="IPR001647">
    <property type="entry name" value="HTH_TetR"/>
</dbReference>
<evidence type="ECO:0000256" key="1">
    <source>
        <dbReference type="ARBA" id="ARBA00023015"/>
    </source>
</evidence>
<dbReference type="Pfam" id="PF21597">
    <property type="entry name" value="TetR_C_43"/>
    <property type="match status" value="1"/>
</dbReference>
<keyword evidence="3" id="KW-0804">Transcription</keyword>
<feature type="domain" description="HTH tetR-type" evidence="5">
    <location>
        <begin position="15"/>
        <end position="74"/>
    </location>
</feature>
<dbReference type="InterPro" id="IPR050109">
    <property type="entry name" value="HTH-type_TetR-like_transc_reg"/>
</dbReference>
<evidence type="ECO:0000313" key="7">
    <source>
        <dbReference type="Proteomes" id="UP001212498"/>
    </source>
</evidence>
<protein>
    <submittedName>
        <fullName evidence="6">Helix-turn-helix domain containing protein</fullName>
    </submittedName>
</protein>
<dbReference type="PROSITE" id="PS50977">
    <property type="entry name" value="HTH_TETR_2"/>
    <property type="match status" value="1"/>
</dbReference>
<evidence type="ECO:0000313" key="6">
    <source>
        <dbReference type="EMBL" id="MDA0644848.1"/>
    </source>
</evidence>
<evidence type="ECO:0000256" key="3">
    <source>
        <dbReference type="ARBA" id="ARBA00023163"/>
    </source>
</evidence>
<dbReference type="InterPro" id="IPR009057">
    <property type="entry name" value="Homeodomain-like_sf"/>
</dbReference>
<feature type="DNA-binding region" description="H-T-H motif" evidence="4">
    <location>
        <begin position="37"/>
        <end position="56"/>
    </location>
</feature>
<evidence type="ECO:0000256" key="2">
    <source>
        <dbReference type="ARBA" id="ARBA00023125"/>
    </source>
</evidence>
<dbReference type="Proteomes" id="UP001212498">
    <property type="component" value="Unassembled WGS sequence"/>
</dbReference>